<reference evidence="2 3" key="1">
    <citation type="submission" date="2020-08" db="EMBL/GenBank/DDBJ databases">
        <authorList>
            <person name="Liu C."/>
            <person name="Sun Q."/>
        </authorList>
    </citation>
    <scope>NUCLEOTIDE SEQUENCE [LARGE SCALE GENOMIC DNA]</scope>
    <source>
        <strain evidence="2 3">NSJ-61</strain>
    </source>
</reference>
<name>A0A7G9GJS8_9FIRM</name>
<dbReference type="PROSITE" id="PS50930">
    <property type="entry name" value="HTH_LYTTR"/>
    <property type="match status" value="1"/>
</dbReference>
<accession>A0A7G9GJS8</accession>
<dbReference type="GO" id="GO:0003677">
    <property type="term" value="F:DNA binding"/>
    <property type="evidence" value="ECO:0007669"/>
    <property type="project" value="InterPro"/>
</dbReference>
<protein>
    <submittedName>
        <fullName evidence="2">Response regulator transcription factor</fullName>
    </submittedName>
</protein>
<dbReference type="PANTHER" id="PTHR37299:SF1">
    <property type="entry name" value="STAGE 0 SPORULATION PROTEIN A HOMOLOG"/>
    <property type="match status" value="1"/>
</dbReference>
<dbReference type="RefSeq" id="WP_117453868.1">
    <property type="nucleotide sequence ID" value="NZ_CP060636.1"/>
</dbReference>
<dbReference type="Gene3D" id="2.40.50.1020">
    <property type="entry name" value="LytTr DNA-binding domain"/>
    <property type="match status" value="1"/>
</dbReference>
<feature type="domain" description="HTH LytTR-type" evidence="1">
    <location>
        <begin position="127"/>
        <end position="230"/>
    </location>
</feature>
<dbReference type="AlphaFoldDB" id="A0A7G9GJS8"/>
<dbReference type="EMBL" id="CP060636">
    <property type="protein sequence ID" value="QNM11060.1"/>
    <property type="molecule type" value="Genomic_DNA"/>
</dbReference>
<sequence>MKIVIYNEKDDFNNLKQNIENFFMRKNVKCNIILVSKTEDLCNEIYDSDIIFLDIKLKQISSIDIGTMIHHLNHNIILTFITNYSHYKIDGYQAYMDRYLLNPLNQNQFDMELEQLIKDFIFFSGGFLYTEGNITKKIYYKDILYIEFISSPRKTQLHLENGKIISMNYPLKYWMNELKGLPFCQSYKSILVDLNYVAGFQENDIILTNNEHIPLSRGYKKTFMQENLAHQQKQ</sequence>
<evidence type="ECO:0000259" key="1">
    <source>
        <dbReference type="PROSITE" id="PS50930"/>
    </source>
</evidence>
<dbReference type="InterPro" id="IPR007492">
    <property type="entry name" value="LytTR_DNA-bd_dom"/>
</dbReference>
<gene>
    <name evidence="2" type="ORF">H9Q80_12370</name>
</gene>
<dbReference type="PANTHER" id="PTHR37299">
    <property type="entry name" value="TRANSCRIPTIONAL REGULATOR-RELATED"/>
    <property type="match status" value="1"/>
</dbReference>
<evidence type="ECO:0000313" key="3">
    <source>
        <dbReference type="Proteomes" id="UP000515856"/>
    </source>
</evidence>
<dbReference type="InterPro" id="IPR046947">
    <property type="entry name" value="LytR-like"/>
</dbReference>
<dbReference type="Gene3D" id="3.40.50.2300">
    <property type="match status" value="1"/>
</dbReference>
<dbReference type="SMART" id="SM00850">
    <property type="entry name" value="LytTR"/>
    <property type="match status" value="1"/>
</dbReference>
<dbReference type="GO" id="GO:0000156">
    <property type="term" value="F:phosphorelay response regulator activity"/>
    <property type="evidence" value="ECO:0007669"/>
    <property type="project" value="InterPro"/>
</dbReference>
<evidence type="ECO:0000313" key="2">
    <source>
        <dbReference type="EMBL" id="QNM11060.1"/>
    </source>
</evidence>
<proteinExistence type="predicted"/>
<keyword evidence="3" id="KW-1185">Reference proteome</keyword>
<dbReference type="SUPFAM" id="SSF52172">
    <property type="entry name" value="CheY-like"/>
    <property type="match status" value="1"/>
</dbReference>
<dbReference type="InterPro" id="IPR011006">
    <property type="entry name" value="CheY-like_superfamily"/>
</dbReference>
<organism evidence="2 3">
    <name type="scientific">[Eubacterium] hominis</name>
    <dbReference type="NCBI Taxonomy" id="2764325"/>
    <lineage>
        <taxon>Bacteria</taxon>
        <taxon>Bacillati</taxon>
        <taxon>Bacillota</taxon>
        <taxon>Erysipelotrichia</taxon>
        <taxon>Erysipelotrichales</taxon>
        <taxon>Erysipelotrichaceae</taxon>
        <taxon>Amedibacillus</taxon>
    </lineage>
</organism>
<dbReference type="KEGG" id="ehn:H9Q80_12370"/>
<dbReference type="Pfam" id="PF04397">
    <property type="entry name" value="LytTR"/>
    <property type="match status" value="1"/>
</dbReference>
<dbReference type="Proteomes" id="UP000515856">
    <property type="component" value="Chromosome"/>
</dbReference>